<dbReference type="InterPro" id="IPR020904">
    <property type="entry name" value="Sc_DH/Rdtase_CS"/>
</dbReference>
<evidence type="ECO:0000256" key="4">
    <source>
        <dbReference type="RuleBase" id="RU000363"/>
    </source>
</evidence>
<dbReference type="PRINTS" id="PR00080">
    <property type="entry name" value="SDRFAMILY"/>
</dbReference>
<comment type="similarity">
    <text evidence="1 4">Belongs to the short-chain dehydrogenases/reductases (SDR) family.</text>
</comment>
<evidence type="ECO:0000256" key="3">
    <source>
        <dbReference type="ARBA" id="ARBA00023002"/>
    </source>
</evidence>
<evidence type="ECO:0000259" key="5">
    <source>
        <dbReference type="SMART" id="SM00822"/>
    </source>
</evidence>
<dbReference type="PRINTS" id="PR00081">
    <property type="entry name" value="GDHRDH"/>
</dbReference>
<sequence>MTPRLVLITGTSSGIGKATALAFAAAGWQVLAASRQPATPATAAGMRHIQLDPASAADRTALVELLARDYGGRLDCLVNNAGYAQSGPVELLDEAAWRSQLDTNLIAPALLTAALLPALRQGRGCLINVSSVLGRTSYAWQGAYCAAKFGMEGWTESLMLETQGQGIRVHLIEPGTTRSEFGANMLQVGQAPAPYAATALRFAQLRQRLAGRAQPPEKVARVILRTAQARRAPFRQLVGTDARLAGLLLACLPSSLYVALNRLLARKLLHLPAQERP</sequence>
<accession>A0ABQ5YHX6</accession>
<keyword evidence="7" id="KW-1185">Reference proteome</keyword>
<dbReference type="PANTHER" id="PTHR43391">
    <property type="entry name" value="RETINOL DEHYDROGENASE-RELATED"/>
    <property type="match status" value="1"/>
</dbReference>
<dbReference type="Pfam" id="PF00106">
    <property type="entry name" value="adh_short"/>
    <property type="match status" value="1"/>
</dbReference>
<keyword evidence="2" id="KW-0521">NADP</keyword>
<organism evidence="6 7">
    <name type="scientific">Chitinimonas prasina</name>
    <dbReference type="NCBI Taxonomy" id="1434937"/>
    <lineage>
        <taxon>Bacteria</taxon>
        <taxon>Pseudomonadati</taxon>
        <taxon>Pseudomonadota</taxon>
        <taxon>Betaproteobacteria</taxon>
        <taxon>Neisseriales</taxon>
        <taxon>Chitinibacteraceae</taxon>
        <taxon>Chitinimonas</taxon>
    </lineage>
</organism>
<gene>
    <name evidence="6" type="ORF">GCM10007907_23830</name>
</gene>
<protein>
    <submittedName>
        <fullName evidence="6">Short-chain dehydrogenase</fullName>
    </submittedName>
</protein>
<dbReference type="SMART" id="SM00822">
    <property type="entry name" value="PKS_KR"/>
    <property type="match status" value="1"/>
</dbReference>
<evidence type="ECO:0000256" key="1">
    <source>
        <dbReference type="ARBA" id="ARBA00006484"/>
    </source>
</evidence>
<dbReference type="PROSITE" id="PS00061">
    <property type="entry name" value="ADH_SHORT"/>
    <property type="match status" value="1"/>
</dbReference>
<evidence type="ECO:0000313" key="7">
    <source>
        <dbReference type="Proteomes" id="UP001156706"/>
    </source>
</evidence>
<dbReference type="SUPFAM" id="SSF51735">
    <property type="entry name" value="NAD(P)-binding Rossmann-fold domains"/>
    <property type="match status" value="1"/>
</dbReference>
<comment type="caution">
    <text evidence="6">The sequence shown here is derived from an EMBL/GenBank/DDBJ whole genome shotgun (WGS) entry which is preliminary data.</text>
</comment>
<dbReference type="Proteomes" id="UP001156706">
    <property type="component" value="Unassembled WGS sequence"/>
</dbReference>
<dbReference type="InterPro" id="IPR002347">
    <property type="entry name" value="SDR_fam"/>
</dbReference>
<evidence type="ECO:0000256" key="2">
    <source>
        <dbReference type="ARBA" id="ARBA00022857"/>
    </source>
</evidence>
<proteinExistence type="inferred from homology"/>
<dbReference type="InterPro" id="IPR036291">
    <property type="entry name" value="NAD(P)-bd_dom_sf"/>
</dbReference>
<dbReference type="Gene3D" id="3.40.50.720">
    <property type="entry name" value="NAD(P)-binding Rossmann-like Domain"/>
    <property type="match status" value="1"/>
</dbReference>
<name>A0ABQ5YHX6_9NEIS</name>
<feature type="domain" description="Ketoreductase" evidence="5">
    <location>
        <begin position="4"/>
        <end position="175"/>
    </location>
</feature>
<dbReference type="PANTHER" id="PTHR43391:SF14">
    <property type="entry name" value="DEHYDROGENASE_REDUCTASE SDR FAMILY PROTEIN 7-LIKE"/>
    <property type="match status" value="1"/>
</dbReference>
<reference evidence="7" key="1">
    <citation type="journal article" date="2019" name="Int. J. Syst. Evol. Microbiol.">
        <title>The Global Catalogue of Microorganisms (GCM) 10K type strain sequencing project: providing services to taxonomists for standard genome sequencing and annotation.</title>
        <authorList>
            <consortium name="The Broad Institute Genomics Platform"/>
            <consortium name="The Broad Institute Genome Sequencing Center for Infectious Disease"/>
            <person name="Wu L."/>
            <person name="Ma J."/>
        </authorList>
    </citation>
    <scope>NUCLEOTIDE SEQUENCE [LARGE SCALE GENOMIC DNA]</scope>
    <source>
        <strain evidence="7">NBRC 110044</strain>
    </source>
</reference>
<dbReference type="EMBL" id="BSOG01000002">
    <property type="protein sequence ID" value="GLR13593.1"/>
    <property type="molecule type" value="Genomic_DNA"/>
</dbReference>
<keyword evidence="3" id="KW-0560">Oxidoreductase</keyword>
<dbReference type="InterPro" id="IPR057326">
    <property type="entry name" value="KR_dom"/>
</dbReference>
<dbReference type="RefSeq" id="WP_284196687.1">
    <property type="nucleotide sequence ID" value="NZ_BSOG01000002.1"/>
</dbReference>
<evidence type="ECO:0000313" key="6">
    <source>
        <dbReference type="EMBL" id="GLR13593.1"/>
    </source>
</evidence>